<evidence type="ECO:0008006" key="4">
    <source>
        <dbReference type="Google" id="ProtNLM"/>
    </source>
</evidence>
<keyword evidence="3" id="KW-1185">Reference proteome</keyword>
<feature type="transmembrane region" description="Helical" evidence="1">
    <location>
        <begin position="6"/>
        <end position="37"/>
    </location>
</feature>
<protein>
    <recommendedName>
        <fullName evidence="4">Endonuclease/exonuclease/phosphatase domain-containing protein</fullName>
    </recommendedName>
</protein>
<accession>A0A8C7L0X1</accession>
<evidence type="ECO:0000313" key="2">
    <source>
        <dbReference type="Ensembl" id="ENSOKIP00005111122.1"/>
    </source>
</evidence>
<dbReference type="AlphaFoldDB" id="A0A8C7L0X1"/>
<evidence type="ECO:0000313" key="3">
    <source>
        <dbReference type="Proteomes" id="UP000694557"/>
    </source>
</evidence>
<dbReference type="SUPFAM" id="SSF56219">
    <property type="entry name" value="DNase I-like"/>
    <property type="match status" value="1"/>
</dbReference>
<dbReference type="Gene3D" id="3.60.10.10">
    <property type="entry name" value="Endonuclease/exonuclease/phosphatase"/>
    <property type="match status" value="1"/>
</dbReference>
<reference evidence="2" key="2">
    <citation type="submission" date="2025-09" db="UniProtKB">
        <authorList>
            <consortium name="Ensembl"/>
        </authorList>
    </citation>
    <scope>IDENTIFICATION</scope>
</reference>
<keyword evidence="1" id="KW-1133">Transmembrane helix</keyword>
<evidence type="ECO:0000256" key="1">
    <source>
        <dbReference type="SAM" id="Phobius"/>
    </source>
</evidence>
<name>A0A8C7L0X1_ONCKI</name>
<sequence length="133" mass="14659">YLGSHLSIVLCGIMSTISCLCAHTSSFTFHLCLFVLFEFLLIKIRGTLCTLRLGPIIITNVDGSDNDDAGRLVIVTTVKNHTKMCLASIYCPNVSDFNFLSSISKRLLDLSEYQLVVGGDFKSGKKFLAFDLI</sequence>
<organism evidence="2 3">
    <name type="scientific">Oncorhynchus kisutch</name>
    <name type="common">Coho salmon</name>
    <name type="synonym">Salmo kisutch</name>
    <dbReference type="NCBI Taxonomy" id="8019"/>
    <lineage>
        <taxon>Eukaryota</taxon>
        <taxon>Metazoa</taxon>
        <taxon>Chordata</taxon>
        <taxon>Craniata</taxon>
        <taxon>Vertebrata</taxon>
        <taxon>Euteleostomi</taxon>
        <taxon>Actinopterygii</taxon>
        <taxon>Neopterygii</taxon>
        <taxon>Teleostei</taxon>
        <taxon>Protacanthopterygii</taxon>
        <taxon>Salmoniformes</taxon>
        <taxon>Salmonidae</taxon>
        <taxon>Salmoninae</taxon>
        <taxon>Oncorhynchus</taxon>
    </lineage>
</organism>
<proteinExistence type="predicted"/>
<dbReference type="Ensembl" id="ENSOKIT00005118982.1">
    <property type="protein sequence ID" value="ENSOKIP00005111122.1"/>
    <property type="gene ID" value="ENSOKIG00005048453.1"/>
</dbReference>
<reference evidence="2" key="1">
    <citation type="submission" date="2025-08" db="UniProtKB">
        <authorList>
            <consortium name="Ensembl"/>
        </authorList>
    </citation>
    <scope>IDENTIFICATION</scope>
</reference>
<dbReference type="InterPro" id="IPR036691">
    <property type="entry name" value="Endo/exonu/phosph_ase_sf"/>
</dbReference>
<keyword evidence="1" id="KW-0472">Membrane</keyword>
<keyword evidence="1" id="KW-0812">Transmembrane</keyword>
<dbReference type="Proteomes" id="UP000694557">
    <property type="component" value="Unassembled WGS sequence"/>
</dbReference>